<evidence type="ECO:0000313" key="3">
    <source>
        <dbReference type="EMBL" id="GAA0965711.1"/>
    </source>
</evidence>
<evidence type="ECO:0000313" key="4">
    <source>
        <dbReference type="Proteomes" id="UP001500665"/>
    </source>
</evidence>
<sequence length="186" mass="19577">MRPPVPLLSLLVLPVLEILLLIWLGGLVGGWWIVGALLVQGVLGSWIVKHEGRRAWRRLNETLAAGRTPERGTGDAALILLGGGLLALPGFLTDLPALVLLLPFTRTLVRGRLLAWAERRATATGLPGFPGFPGAPVGGPFAEHPQRPRNTGGGGVIRGEVIKDDPAGRAPSDTAGGEGEKPRLEP</sequence>
<evidence type="ECO:0000256" key="2">
    <source>
        <dbReference type="SAM" id="Phobius"/>
    </source>
</evidence>
<feature type="transmembrane region" description="Helical" evidence="2">
    <location>
        <begin position="77"/>
        <end position="104"/>
    </location>
</feature>
<comment type="caution">
    <text evidence="3">The sequence shown here is derived from an EMBL/GenBank/DDBJ whole genome shotgun (WGS) entry which is preliminary data.</text>
</comment>
<dbReference type="EMBL" id="BAAAHH010000039">
    <property type="protein sequence ID" value="GAA0965711.1"/>
    <property type="molecule type" value="Genomic_DNA"/>
</dbReference>
<feature type="transmembrane region" description="Helical" evidence="2">
    <location>
        <begin position="30"/>
        <end position="48"/>
    </location>
</feature>
<name>A0ABP4CCC4_9ACTN</name>
<keyword evidence="4" id="KW-1185">Reference proteome</keyword>
<evidence type="ECO:0000256" key="1">
    <source>
        <dbReference type="SAM" id="MobiDB-lite"/>
    </source>
</evidence>
<keyword evidence="2" id="KW-1133">Transmembrane helix</keyword>
<feature type="transmembrane region" description="Helical" evidence="2">
    <location>
        <begin position="7"/>
        <end position="24"/>
    </location>
</feature>
<accession>A0ABP4CCC4</accession>
<feature type="region of interest" description="Disordered" evidence="1">
    <location>
        <begin position="137"/>
        <end position="186"/>
    </location>
</feature>
<protein>
    <submittedName>
        <fullName evidence="3">Uncharacterized protein</fullName>
    </submittedName>
</protein>
<dbReference type="RefSeq" id="WP_344245649.1">
    <property type="nucleotide sequence ID" value="NZ_BAAAHH010000039.1"/>
</dbReference>
<reference evidence="4" key="1">
    <citation type="journal article" date="2019" name="Int. J. Syst. Evol. Microbiol.">
        <title>The Global Catalogue of Microorganisms (GCM) 10K type strain sequencing project: providing services to taxonomists for standard genome sequencing and annotation.</title>
        <authorList>
            <consortium name="The Broad Institute Genomics Platform"/>
            <consortium name="The Broad Institute Genome Sequencing Center for Infectious Disease"/>
            <person name="Wu L."/>
            <person name="Ma J."/>
        </authorList>
    </citation>
    <scope>NUCLEOTIDE SEQUENCE [LARGE SCALE GENOMIC DNA]</scope>
    <source>
        <strain evidence="4">JCM 10696</strain>
    </source>
</reference>
<gene>
    <name evidence="3" type="ORF">GCM10009550_66520</name>
</gene>
<dbReference type="PANTHER" id="PTHR35335">
    <property type="entry name" value="UPF0716 PROTEIN FXSA"/>
    <property type="match status" value="1"/>
</dbReference>
<proteinExistence type="predicted"/>
<keyword evidence="2" id="KW-0472">Membrane</keyword>
<dbReference type="PANTHER" id="PTHR35335:SF1">
    <property type="entry name" value="UPF0716 PROTEIN FXSA"/>
    <property type="match status" value="1"/>
</dbReference>
<keyword evidence="2" id="KW-0812">Transmembrane</keyword>
<dbReference type="InterPro" id="IPR007313">
    <property type="entry name" value="FxsA"/>
</dbReference>
<organism evidence="3 4">
    <name type="scientific">Actinocorallia libanotica</name>
    <dbReference type="NCBI Taxonomy" id="46162"/>
    <lineage>
        <taxon>Bacteria</taxon>
        <taxon>Bacillati</taxon>
        <taxon>Actinomycetota</taxon>
        <taxon>Actinomycetes</taxon>
        <taxon>Streptosporangiales</taxon>
        <taxon>Thermomonosporaceae</taxon>
        <taxon>Actinocorallia</taxon>
    </lineage>
</organism>
<dbReference type="Pfam" id="PF04186">
    <property type="entry name" value="FxsA"/>
    <property type="match status" value="1"/>
</dbReference>
<dbReference type="NCBIfam" id="NF008528">
    <property type="entry name" value="PRK11463.1-2"/>
    <property type="match status" value="1"/>
</dbReference>
<dbReference type="Proteomes" id="UP001500665">
    <property type="component" value="Unassembled WGS sequence"/>
</dbReference>